<dbReference type="Proteomes" id="UP000256645">
    <property type="component" value="Unassembled WGS sequence"/>
</dbReference>
<proteinExistence type="inferred from homology"/>
<evidence type="ECO:0000256" key="4">
    <source>
        <dbReference type="ARBA" id="ARBA00022723"/>
    </source>
</evidence>
<keyword evidence="12" id="KW-1185">Reference proteome</keyword>
<dbReference type="InterPro" id="IPR036396">
    <property type="entry name" value="Cyt_P450_sf"/>
</dbReference>
<comment type="similarity">
    <text evidence="2 9">Belongs to the cytochrome P450 family.</text>
</comment>
<dbReference type="EMBL" id="PDLM01000017">
    <property type="protein sequence ID" value="RDW58626.1"/>
    <property type="molecule type" value="Genomic_DNA"/>
</dbReference>
<dbReference type="PRINTS" id="PR01239">
    <property type="entry name" value="EP450IICYP52"/>
</dbReference>
<keyword evidence="5 9" id="KW-0560">Oxidoreductase</keyword>
<keyword evidence="7 9" id="KW-0503">Monooxygenase</keyword>
<dbReference type="GO" id="GO:0016712">
    <property type="term" value="F:oxidoreductase activity, acting on paired donors, with incorporation or reduction of molecular oxygen, reduced flavin or flavoprotein as one donor, and incorporation of one atom of oxygen"/>
    <property type="evidence" value="ECO:0007669"/>
    <property type="project" value="InterPro"/>
</dbReference>
<keyword evidence="6 8" id="KW-0408">Iron</keyword>
<sequence length="519" mass="58434">MMFTPALGIALIALLILIRVLRNLSTKRQDAAAAAHHNCAHPPTLPRKGFLGLGRLSELSQANKQGRTPQWFVERFNELGDDVHTFRASALDFELVVTRDPENARAVFAANARDFEISPYRKAIWSPLLGDGIFTAQGENWKHSRQLLRPQFSRDHISDLELEEKHIQSLFNVDALKTGVKGWTDSVDLGPLLLNFTLDVATEFLYGQSVESQSVRPAGASSAEGDGKLDSGFSYHLDAGKSCLYRKGLFGRWSFLCYSPSLARHCREVHKFVDELVVKRLSRPSIKPATDPDRFFLLDQLAKSSQNPLELRNETLQILNAGRDTTGALLGWAFYFLARNSRVFTKLRETILADFGHDEIAYPKLKSCEYLHQTIQEVLRVAAVVPVNERVCIRATTLPRGGGPDGTRPVFLRKGQRVLIANYAMQHRPDLWGVDVDEFKPERWAERRVGFDFLPFGAGPRKCIGQQFALTETAYTLVRFLQRFDKIENMEAPGPPFFHCVFSNRSGTGVQVRLHEAVV</sequence>
<keyword evidence="4 8" id="KW-0479">Metal-binding</keyword>
<evidence type="ECO:0000256" key="9">
    <source>
        <dbReference type="RuleBase" id="RU000461"/>
    </source>
</evidence>
<dbReference type="Gene3D" id="1.10.630.10">
    <property type="entry name" value="Cytochrome P450"/>
    <property type="match status" value="1"/>
</dbReference>
<protein>
    <submittedName>
        <fullName evidence="11">Uncharacterized protein</fullName>
    </submittedName>
</protein>
<dbReference type="GO" id="GO:0005506">
    <property type="term" value="F:iron ion binding"/>
    <property type="evidence" value="ECO:0007669"/>
    <property type="project" value="InterPro"/>
</dbReference>
<evidence type="ECO:0000256" key="2">
    <source>
        <dbReference type="ARBA" id="ARBA00010617"/>
    </source>
</evidence>
<dbReference type="InterPro" id="IPR047146">
    <property type="entry name" value="Cyt_P450_E_CYP52_fungi"/>
</dbReference>
<dbReference type="InterPro" id="IPR002402">
    <property type="entry name" value="Cyt_P450_E_grp-II"/>
</dbReference>
<evidence type="ECO:0000256" key="7">
    <source>
        <dbReference type="ARBA" id="ARBA00023033"/>
    </source>
</evidence>
<comment type="cofactor">
    <cofactor evidence="1 8">
        <name>heme</name>
        <dbReference type="ChEBI" id="CHEBI:30413"/>
    </cofactor>
</comment>
<evidence type="ECO:0000256" key="3">
    <source>
        <dbReference type="ARBA" id="ARBA00022617"/>
    </source>
</evidence>
<evidence type="ECO:0000256" key="6">
    <source>
        <dbReference type="ARBA" id="ARBA00023004"/>
    </source>
</evidence>
<feature type="chain" id="PRO_5017587461" evidence="10">
    <location>
        <begin position="23"/>
        <end position="519"/>
    </location>
</feature>
<dbReference type="GO" id="GO:0020037">
    <property type="term" value="F:heme binding"/>
    <property type="evidence" value="ECO:0007669"/>
    <property type="project" value="InterPro"/>
</dbReference>
<evidence type="ECO:0000256" key="8">
    <source>
        <dbReference type="PIRSR" id="PIRSR602402-1"/>
    </source>
</evidence>
<gene>
    <name evidence="11" type="ORF">BP6252_13102</name>
</gene>
<dbReference type="PANTHER" id="PTHR24287">
    <property type="entry name" value="P450, PUTATIVE (EUROFUNG)-RELATED"/>
    <property type="match status" value="1"/>
</dbReference>
<evidence type="ECO:0000313" key="11">
    <source>
        <dbReference type="EMBL" id="RDW58626.1"/>
    </source>
</evidence>
<keyword evidence="3 8" id="KW-0349">Heme</keyword>
<evidence type="ECO:0000313" key="12">
    <source>
        <dbReference type="Proteomes" id="UP000256645"/>
    </source>
</evidence>
<name>A0A3D8Q9X4_9HELO</name>
<comment type="caution">
    <text evidence="11">The sequence shown here is derived from an EMBL/GenBank/DDBJ whole genome shotgun (WGS) entry which is preliminary data.</text>
</comment>
<dbReference type="InterPro" id="IPR002974">
    <property type="entry name" value="Cyt_P450_E_CYP52_ascomycetes"/>
</dbReference>
<dbReference type="InterPro" id="IPR001128">
    <property type="entry name" value="Cyt_P450"/>
</dbReference>
<evidence type="ECO:0000256" key="5">
    <source>
        <dbReference type="ARBA" id="ARBA00023002"/>
    </source>
</evidence>
<dbReference type="PANTHER" id="PTHR24287:SF1">
    <property type="entry name" value="P450, PUTATIVE (EUROFUNG)-RELATED"/>
    <property type="match status" value="1"/>
</dbReference>
<reference evidence="11 12" key="1">
    <citation type="journal article" date="2018" name="IMA Fungus">
        <title>IMA Genome-F 9: Draft genome sequence of Annulohypoxylon stygium, Aspergillus mulundensis, Berkeleyomyces basicola (syn. Thielaviopsis basicola), Ceratocystis smalleyi, two Cercospora beticola strains, Coleophoma cylindrospora, Fusarium fracticaudum, Phialophora cf. hyalina, and Morchella septimelata.</title>
        <authorList>
            <person name="Wingfield B.D."/>
            <person name="Bills G.F."/>
            <person name="Dong Y."/>
            <person name="Huang W."/>
            <person name="Nel W.J."/>
            <person name="Swalarsk-Parry B.S."/>
            <person name="Vaghefi N."/>
            <person name="Wilken P.M."/>
            <person name="An Z."/>
            <person name="de Beer Z.W."/>
            <person name="De Vos L."/>
            <person name="Chen L."/>
            <person name="Duong T.A."/>
            <person name="Gao Y."/>
            <person name="Hammerbacher A."/>
            <person name="Kikkert J.R."/>
            <person name="Li Y."/>
            <person name="Li H."/>
            <person name="Li K."/>
            <person name="Li Q."/>
            <person name="Liu X."/>
            <person name="Ma X."/>
            <person name="Naidoo K."/>
            <person name="Pethybridge S.J."/>
            <person name="Sun J."/>
            <person name="Steenkamp E.T."/>
            <person name="van der Nest M.A."/>
            <person name="van Wyk S."/>
            <person name="Wingfield M.J."/>
            <person name="Xiong C."/>
            <person name="Yue Q."/>
            <person name="Zhang X."/>
        </authorList>
    </citation>
    <scope>NUCLEOTIDE SEQUENCE [LARGE SCALE GENOMIC DNA]</scope>
    <source>
        <strain evidence="11 12">BP6252</strain>
    </source>
</reference>
<dbReference type="PRINTS" id="PR00464">
    <property type="entry name" value="EP450II"/>
</dbReference>
<evidence type="ECO:0000256" key="10">
    <source>
        <dbReference type="SAM" id="SignalP"/>
    </source>
</evidence>
<dbReference type="Pfam" id="PF00067">
    <property type="entry name" value="p450"/>
    <property type="match status" value="1"/>
</dbReference>
<dbReference type="CDD" id="cd11063">
    <property type="entry name" value="CYP52"/>
    <property type="match status" value="1"/>
</dbReference>
<organism evidence="11 12">
    <name type="scientific">Coleophoma cylindrospora</name>
    <dbReference type="NCBI Taxonomy" id="1849047"/>
    <lineage>
        <taxon>Eukaryota</taxon>
        <taxon>Fungi</taxon>
        <taxon>Dikarya</taxon>
        <taxon>Ascomycota</taxon>
        <taxon>Pezizomycotina</taxon>
        <taxon>Leotiomycetes</taxon>
        <taxon>Helotiales</taxon>
        <taxon>Dermateaceae</taxon>
        <taxon>Coleophoma</taxon>
    </lineage>
</organism>
<evidence type="ECO:0000256" key="1">
    <source>
        <dbReference type="ARBA" id="ARBA00001971"/>
    </source>
</evidence>
<dbReference type="InterPro" id="IPR017972">
    <property type="entry name" value="Cyt_P450_CS"/>
</dbReference>
<feature type="binding site" description="axial binding residue" evidence="8">
    <location>
        <position position="463"/>
    </location>
    <ligand>
        <name>heme</name>
        <dbReference type="ChEBI" id="CHEBI:30413"/>
    </ligand>
    <ligandPart>
        <name>Fe</name>
        <dbReference type="ChEBI" id="CHEBI:18248"/>
    </ligandPart>
</feature>
<dbReference type="OrthoDB" id="1470350at2759"/>
<dbReference type="SUPFAM" id="SSF48264">
    <property type="entry name" value="Cytochrome P450"/>
    <property type="match status" value="1"/>
</dbReference>
<dbReference type="STRING" id="1849047.A0A3D8Q9X4"/>
<feature type="signal peptide" evidence="10">
    <location>
        <begin position="1"/>
        <end position="22"/>
    </location>
</feature>
<dbReference type="PRINTS" id="PR00385">
    <property type="entry name" value="P450"/>
</dbReference>
<keyword evidence="10" id="KW-0732">Signal</keyword>
<dbReference type="PROSITE" id="PS00086">
    <property type="entry name" value="CYTOCHROME_P450"/>
    <property type="match status" value="1"/>
</dbReference>
<dbReference type="AlphaFoldDB" id="A0A3D8Q9X4"/>
<accession>A0A3D8Q9X4</accession>